<sequence>MTSLKTIELKFLLKLLGCEDYRGKMKDLNPNSGTKAPERDRICIALGSIDIVEYDSQIARFSLAPPGTTLLGLDTTSLPVTPDELKVLQACQKAEGYATPGKISGVPADAHQELIRSLTERGLLKINKEDIKEAWLTDKGKRFLLHEYEPTGSYPSAASATMLGNYVRFLRENLGQSGSLPTAQPNMQSNDVMPVGSSVKPDSQAVLQQIKQLDQLMGSDNYLPIYHLREKLQPPLTREELDSLLYELQRADLIELSSLHDQGDYSDHQMNAGIPQENRCYLFFISVF</sequence>
<organism evidence="1 2">
    <name type="scientific">Phormidesmis priestleyi</name>
    <dbReference type="NCBI Taxonomy" id="268141"/>
    <lineage>
        <taxon>Bacteria</taxon>
        <taxon>Bacillati</taxon>
        <taxon>Cyanobacteriota</taxon>
        <taxon>Cyanophyceae</taxon>
        <taxon>Leptolyngbyales</taxon>
        <taxon>Leptolyngbyaceae</taxon>
        <taxon>Phormidesmis</taxon>
    </lineage>
</organism>
<name>A0A2W4XEJ7_9CYAN</name>
<comment type="caution">
    <text evidence="1">The sequence shown here is derived from an EMBL/GenBank/DDBJ whole genome shotgun (WGS) entry which is preliminary data.</text>
</comment>
<reference evidence="1 2" key="2">
    <citation type="submission" date="2018-06" db="EMBL/GenBank/DDBJ databases">
        <title>Metagenomic assembly of (sub)arctic Cyanobacteria and their associated microbiome from non-axenic cultures.</title>
        <authorList>
            <person name="Baurain D."/>
        </authorList>
    </citation>
    <scope>NUCLEOTIDE SEQUENCE [LARGE SCALE GENOMIC DNA]</scope>
    <source>
        <strain evidence="1">ULC027bin1</strain>
    </source>
</reference>
<reference evidence="2" key="1">
    <citation type="submission" date="2018-04" db="EMBL/GenBank/DDBJ databases">
        <authorList>
            <person name="Cornet L."/>
        </authorList>
    </citation>
    <scope>NUCLEOTIDE SEQUENCE [LARGE SCALE GENOMIC DNA]</scope>
</reference>
<proteinExistence type="predicted"/>
<gene>
    <name evidence="1" type="ORF">DCF15_10565</name>
</gene>
<accession>A0A2W4XEJ7</accession>
<dbReference type="AlphaFoldDB" id="A0A2W4XEJ7"/>
<dbReference type="Proteomes" id="UP000249794">
    <property type="component" value="Unassembled WGS sequence"/>
</dbReference>
<evidence type="ECO:0008006" key="3">
    <source>
        <dbReference type="Google" id="ProtNLM"/>
    </source>
</evidence>
<evidence type="ECO:0000313" key="1">
    <source>
        <dbReference type="EMBL" id="PZO55424.1"/>
    </source>
</evidence>
<evidence type="ECO:0000313" key="2">
    <source>
        <dbReference type="Proteomes" id="UP000249794"/>
    </source>
</evidence>
<dbReference type="EMBL" id="QBMP01000096">
    <property type="protein sequence ID" value="PZO55424.1"/>
    <property type="molecule type" value="Genomic_DNA"/>
</dbReference>
<protein>
    <recommendedName>
        <fullName evidence="3">Transcription factor RcaD</fullName>
    </recommendedName>
</protein>